<name>A0A9P8VWX8_9HYPO</name>
<dbReference type="AlphaFoldDB" id="A0A9P8VWX8"/>
<dbReference type="OrthoDB" id="3182339at2759"/>
<sequence>MDDRLLELAQTSGIGLVIISPYEAQHLLPWIETSKHVTLHLYAPRVNLGFQSLDHLCLYFVSKRRTKATVPRGVITHLNLFAGQLYLSNFDDYVRVCDALGLAWKAADESVPLGPDGFIPPRFKQGKFVNKSGFSKSPVRFLKVLMANIRQECELIEKTHIGKILEGERLRESEFAEV</sequence>
<evidence type="ECO:0000313" key="1">
    <source>
        <dbReference type="EMBL" id="KAH6883450.1"/>
    </source>
</evidence>
<keyword evidence="2" id="KW-1185">Reference proteome</keyword>
<evidence type="ECO:0000313" key="2">
    <source>
        <dbReference type="Proteomes" id="UP000777438"/>
    </source>
</evidence>
<dbReference type="EMBL" id="JAGPYM010000023">
    <property type="protein sequence ID" value="KAH6883450.1"/>
    <property type="molecule type" value="Genomic_DNA"/>
</dbReference>
<protein>
    <submittedName>
        <fullName evidence="1">Uncharacterized protein</fullName>
    </submittedName>
</protein>
<accession>A0A9P8VWX8</accession>
<dbReference type="Proteomes" id="UP000777438">
    <property type="component" value="Unassembled WGS sequence"/>
</dbReference>
<reference evidence="1 2" key="1">
    <citation type="journal article" date="2021" name="Nat. Commun.">
        <title>Genetic determinants of endophytism in the Arabidopsis root mycobiome.</title>
        <authorList>
            <person name="Mesny F."/>
            <person name="Miyauchi S."/>
            <person name="Thiergart T."/>
            <person name="Pickel B."/>
            <person name="Atanasova L."/>
            <person name="Karlsson M."/>
            <person name="Huettel B."/>
            <person name="Barry K.W."/>
            <person name="Haridas S."/>
            <person name="Chen C."/>
            <person name="Bauer D."/>
            <person name="Andreopoulos W."/>
            <person name="Pangilinan J."/>
            <person name="LaButti K."/>
            <person name="Riley R."/>
            <person name="Lipzen A."/>
            <person name="Clum A."/>
            <person name="Drula E."/>
            <person name="Henrissat B."/>
            <person name="Kohler A."/>
            <person name="Grigoriev I.V."/>
            <person name="Martin F.M."/>
            <person name="Hacquard S."/>
        </authorList>
    </citation>
    <scope>NUCLEOTIDE SEQUENCE [LARGE SCALE GENOMIC DNA]</scope>
    <source>
        <strain evidence="1 2">MPI-CAGE-CH-0241</strain>
    </source>
</reference>
<comment type="caution">
    <text evidence="1">The sequence shown here is derived from an EMBL/GenBank/DDBJ whole genome shotgun (WGS) entry which is preliminary data.</text>
</comment>
<proteinExistence type="predicted"/>
<organism evidence="1 2">
    <name type="scientific">Thelonectria olida</name>
    <dbReference type="NCBI Taxonomy" id="1576542"/>
    <lineage>
        <taxon>Eukaryota</taxon>
        <taxon>Fungi</taxon>
        <taxon>Dikarya</taxon>
        <taxon>Ascomycota</taxon>
        <taxon>Pezizomycotina</taxon>
        <taxon>Sordariomycetes</taxon>
        <taxon>Hypocreomycetidae</taxon>
        <taxon>Hypocreales</taxon>
        <taxon>Nectriaceae</taxon>
        <taxon>Thelonectria</taxon>
    </lineage>
</organism>
<gene>
    <name evidence="1" type="ORF">B0T10DRAFT_609155</name>
</gene>